<dbReference type="RefSeq" id="WP_119839299.1">
    <property type="nucleotide sequence ID" value="NZ_CP060436.1"/>
</dbReference>
<dbReference type="FunFam" id="3.40.50.10730:FF:000001">
    <property type="entry name" value="Urocanate hydratase"/>
    <property type="match status" value="1"/>
</dbReference>
<comment type="pathway">
    <text evidence="1 10">Amino-acid degradation; L-histidine degradation into L-glutamate; N-formimidoyl-L-glutamate from L-histidine: step 2/3.</text>
</comment>
<dbReference type="InterPro" id="IPR038364">
    <property type="entry name" value="Urocanase_central_sf"/>
</dbReference>
<comment type="function">
    <text evidence="9 10">Catalyzes the conversion of urocanate to 4-imidazolone-5-propionate.</text>
</comment>
<dbReference type="AlphaFoldDB" id="A0A418SG71"/>
<evidence type="ECO:0000256" key="3">
    <source>
        <dbReference type="ARBA" id="ARBA00011992"/>
    </source>
</evidence>
<gene>
    <name evidence="10 14" type="primary">hutU</name>
    <name evidence="14" type="ORF">PSAL_029190</name>
</gene>
<dbReference type="GO" id="GO:0019556">
    <property type="term" value="P:L-histidine catabolic process to glutamate and formamide"/>
    <property type="evidence" value="ECO:0007669"/>
    <property type="project" value="UniProtKB-UniPathway"/>
</dbReference>
<feature type="binding site" evidence="10">
    <location>
        <position position="492"/>
    </location>
    <ligand>
        <name>NAD(+)</name>
        <dbReference type="ChEBI" id="CHEBI:57540"/>
    </ligand>
</feature>
<dbReference type="NCBIfam" id="NF003820">
    <property type="entry name" value="PRK05414.1"/>
    <property type="match status" value="1"/>
</dbReference>
<dbReference type="Gene3D" id="3.40.50.10730">
    <property type="entry name" value="Urocanase like domains"/>
    <property type="match status" value="1"/>
</dbReference>
<dbReference type="Pfam" id="PF17392">
    <property type="entry name" value="Urocanase_C"/>
    <property type="match status" value="1"/>
</dbReference>
<feature type="binding site" evidence="10">
    <location>
        <begin position="263"/>
        <end position="267"/>
    </location>
    <ligand>
        <name>NAD(+)</name>
        <dbReference type="ChEBI" id="CHEBI:57540"/>
    </ligand>
</feature>
<evidence type="ECO:0000256" key="7">
    <source>
        <dbReference type="ARBA" id="ARBA00031640"/>
    </source>
</evidence>
<evidence type="ECO:0000256" key="5">
    <source>
        <dbReference type="ARBA" id="ARBA00023027"/>
    </source>
</evidence>
<comment type="similarity">
    <text evidence="2 10">Belongs to the urocanase family.</text>
</comment>
<feature type="binding site" evidence="10">
    <location>
        <begin position="242"/>
        <end position="243"/>
    </location>
    <ligand>
        <name>NAD(+)</name>
        <dbReference type="ChEBI" id="CHEBI:57540"/>
    </ligand>
</feature>
<evidence type="ECO:0000256" key="6">
    <source>
        <dbReference type="ARBA" id="ARBA00023239"/>
    </source>
</evidence>
<dbReference type="EMBL" id="CP060436">
    <property type="protein sequence ID" value="QPM91664.1"/>
    <property type="molecule type" value="Genomic_DNA"/>
</dbReference>
<evidence type="ECO:0000256" key="8">
    <source>
        <dbReference type="ARBA" id="ARBA00047623"/>
    </source>
</evidence>
<dbReference type="InterPro" id="IPR023637">
    <property type="entry name" value="Urocanase-like"/>
</dbReference>
<evidence type="ECO:0000259" key="11">
    <source>
        <dbReference type="Pfam" id="PF01175"/>
    </source>
</evidence>
<keyword evidence="4 10" id="KW-0369">Histidine metabolism</keyword>
<dbReference type="InterPro" id="IPR035400">
    <property type="entry name" value="Urocanase_N"/>
</dbReference>
<feature type="domain" description="Urocanase N-terminal" evidence="12">
    <location>
        <begin position="13"/>
        <end position="137"/>
    </location>
</feature>
<keyword evidence="5 10" id="KW-0520">NAD</keyword>
<dbReference type="OrthoDB" id="9764874at2"/>
<dbReference type="GO" id="GO:0016153">
    <property type="term" value="F:urocanate hydratase activity"/>
    <property type="evidence" value="ECO:0007669"/>
    <property type="project" value="UniProtKB-UniRule"/>
</dbReference>
<evidence type="ECO:0000256" key="10">
    <source>
        <dbReference type="HAMAP-Rule" id="MF_00577"/>
    </source>
</evidence>
<dbReference type="Proteomes" id="UP000283786">
    <property type="component" value="Chromosome"/>
</dbReference>
<evidence type="ECO:0000313" key="15">
    <source>
        <dbReference type="Proteomes" id="UP000283786"/>
    </source>
</evidence>
<dbReference type="GO" id="GO:0019557">
    <property type="term" value="P:L-histidine catabolic process to glutamate and formate"/>
    <property type="evidence" value="ECO:0007669"/>
    <property type="project" value="UniProtKB-UniPathway"/>
</dbReference>
<keyword evidence="6 10" id="KW-0456">Lyase</keyword>
<dbReference type="GO" id="GO:0005737">
    <property type="term" value="C:cytoplasm"/>
    <property type="evidence" value="ECO:0007669"/>
    <property type="project" value="UniProtKB-SubCell"/>
</dbReference>
<comment type="catalytic activity">
    <reaction evidence="8 10">
        <text>4-imidazolone-5-propanoate = trans-urocanate + H2O</text>
        <dbReference type="Rhea" id="RHEA:13101"/>
        <dbReference type="ChEBI" id="CHEBI:15377"/>
        <dbReference type="ChEBI" id="CHEBI:17771"/>
        <dbReference type="ChEBI" id="CHEBI:77893"/>
        <dbReference type="EC" id="4.2.1.49"/>
    </reaction>
</comment>
<keyword evidence="15" id="KW-1185">Reference proteome</keyword>
<feature type="domain" description="Urocanase C-terminal" evidence="13">
    <location>
        <begin position="351"/>
        <end position="545"/>
    </location>
</feature>
<dbReference type="PANTHER" id="PTHR12216:SF4">
    <property type="entry name" value="UROCANATE HYDRATASE"/>
    <property type="match status" value="1"/>
</dbReference>
<name>A0A418SG71_9RHOB</name>
<comment type="subcellular location">
    <subcellularLocation>
        <location evidence="10">Cytoplasm</location>
    </subcellularLocation>
</comment>
<feature type="binding site" evidence="10">
    <location>
        <position position="130"/>
    </location>
    <ligand>
        <name>NAD(+)</name>
        <dbReference type="ChEBI" id="CHEBI:57540"/>
    </ligand>
</feature>
<comment type="cofactor">
    <cofactor evidence="10">
        <name>NAD(+)</name>
        <dbReference type="ChEBI" id="CHEBI:57540"/>
    </cofactor>
    <text evidence="10">Binds 1 NAD(+) per subunit.</text>
</comment>
<dbReference type="PIRSF" id="PIRSF001423">
    <property type="entry name" value="Urocanate_hydrat"/>
    <property type="match status" value="1"/>
</dbReference>
<dbReference type="HAMAP" id="MF_00577">
    <property type="entry name" value="HutU"/>
    <property type="match status" value="1"/>
</dbReference>
<dbReference type="PANTHER" id="PTHR12216">
    <property type="entry name" value="UROCANATE HYDRATASE"/>
    <property type="match status" value="1"/>
</dbReference>
<proteinExistence type="inferred from homology"/>
<evidence type="ECO:0000256" key="1">
    <source>
        <dbReference type="ARBA" id="ARBA00004794"/>
    </source>
</evidence>
<feature type="domain" description="Urocanase Rossmann-like" evidence="11">
    <location>
        <begin position="140"/>
        <end position="348"/>
    </location>
</feature>
<feature type="binding site" evidence="10">
    <location>
        <position position="196"/>
    </location>
    <ligand>
        <name>NAD(+)</name>
        <dbReference type="ChEBI" id="CHEBI:57540"/>
    </ligand>
</feature>
<dbReference type="InterPro" id="IPR035085">
    <property type="entry name" value="Urocanase_Rossmann-like"/>
</dbReference>
<evidence type="ECO:0000256" key="2">
    <source>
        <dbReference type="ARBA" id="ARBA00007578"/>
    </source>
</evidence>
<dbReference type="UniPathway" id="UPA00379">
    <property type="reaction ID" value="UER00550"/>
</dbReference>
<organism evidence="14 15">
    <name type="scientific">Pseudooceanicola algae</name>
    <dbReference type="NCBI Taxonomy" id="1537215"/>
    <lineage>
        <taxon>Bacteria</taxon>
        <taxon>Pseudomonadati</taxon>
        <taxon>Pseudomonadota</taxon>
        <taxon>Alphaproteobacteria</taxon>
        <taxon>Rhodobacterales</taxon>
        <taxon>Paracoccaceae</taxon>
        <taxon>Pseudooceanicola</taxon>
    </lineage>
</organism>
<feature type="active site" evidence="10">
    <location>
        <position position="410"/>
    </location>
</feature>
<dbReference type="InterPro" id="IPR023636">
    <property type="entry name" value="Urocanase_CS"/>
</dbReference>
<feature type="binding site" evidence="10">
    <location>
        <position position="322"/>
    </location>
    <ligand>
        <name>NAD(+)</name>
        <dbReference type="ChEBI" id="CHEBI:57540"/>
    </ligand>
</feature>
<feature type="binding site" evidence="10">
    <location>
        <position position="201"/>
    </location>
    <ligand>
        <name>NAD(+)</name>
        <dbReference type="ChEBI" id="CHEBI:57540"/>
    </ligand>
</feature>
<evidence type="ECO:0000256" key="9">
    <source>
        <dbReference type="ARBA" id="ARBA00056569"/>
    </source>
</evidence>
<evidence type="ECO:0000313" key="14">
    <source>
        <dbReference type="EMBL" id="QPM91664.1"/>
    </source>
</evidence>
<dbReference type="Gene3D" id="3.40.1770.10">
    <property type="entry name" value="Urocanase superfamily"/>
    <property type="match status" value="1"/>
</dbReference>
<dbReference type="Pfam" id="PF17391">
    <property type="entry name" value="Urocanase_N"/>
    <property type="match status" value="1"/>
</dbReference>
<dbReference type="NCBIfam" id="TIGR01228">
    <property type="entry name" value="hutU"/>
    <property type="match status" value="1"/>
</dbReference>
<feature type="binding site" evidence="10">
    <location>
        <begin position="176"/>
        <end position="178"/>
    </location>
    <ligand>
        <name>NAD(+)</name>
        <dbReference type="ChEBI" id="CHEBI:57540"/>
    </ligand>
</feature>
<feature type="binding site" evidence="10">
    <location>
        <begin position="273"/>
        <end position="274"/>
    </location>
    <ligand>
        <name>NAD(+)</name>
        <dbReference type="ChEBI" id="CHEBI:57540"/>
    </ligand>
</feature>
<evidence type="ECO:0000259" key="12">
    <source>
        <dbReference type="Pfam" id="PF17391"/>
    </source>
</evidence>
<dbReference type="SUPFAM" id="SSF111326">
    <property type="entry name" value="Urocanase"/>
    <property type="match status" value="1"/>
</dbReference>
<evidence type="ECO:0000259" key="13">
    <source>
        <dbReference type="Pfam" id="PF17392"/>
    </source>
</evidence>
<dbReference type="InterPro" id="IPR036190">
    <property type="entry name" value="Urocanase_sf"/>
</dbReference>
<dbReference type="Pfam" id="PF01175">
    <property type="entry name" value="Urocanase"/>
    <property type="match status" value="1"/>
</dbReference>
<protein>
    <recommendedName>
        <fullName evidence="3 10">Urocanate hydratase</fullName>
        <shortName evidence="10">Urocanase</shortName>
        <ecNumber evidence="3 10">4.2.1.49</ecNumber>
    </recommendedName>
    <alternativeName>
        <fullName evidence="7 10">Imidazolonepropionate hydrolase</fullName>
    </alternativeName>
</protein>
<dbReference type="InterPro" id="IPR035401">
    <property type="entry name" value="Urocanase_C"/>
</dbReference>
<keyword evidence="10" id="KW-0963">Cytoplasm</keyword>
<feature type="binding site" evidence="10">
    <location>
        <begin position="52"/>
        <end position="53"/>
    </location>
    <ligand>
        <name>NAD(+)</name>
        <dbReference type="ChEBI" id="CHEBI:57540"/>
    </ligand>
</feature>
<dbReference type="PROSITE" id="PS01233">
    <property type="entry name" value="UROCANASE"/>
    <property type="match status" value="1"/>
</dbReference>
<sequence>MADRRHNLRDVFAPTGTELNAKSWLTEAPLRMLMNNLHPDVAENPHELVVYGGIGRAARTWEDFDRICAALKDLTETETLLVQSGKPVGVFQTHKDAPRVLIANSNLVPHWANWDHFNELDKKGLAMYGQMTAGSWIYIGTQGIVQGTYETFAEAGRQHYGGDLTGKWILTGGLGGMGGAQPLAAVMAGACCLAVECDETRIDFRLRTRYVDAKATDLDEALEMIRRWTEAGEAKSVGLVGNAADIFPELVRRGVRPDIVTDQTSAHDPINGYLPKGWTMAQWRDGRENDPKAVEKAARASMREHVEAMVDFWNAGVPTLDYGNNIRQVALDEGFENAFAFPGFVPAYIRPLFCRGVGPFRWCALSGDPEDIYKTDQKVKEIIPDDPHLHKWLDMARDRIAFQGLPARICWVGLGQRHRLGLAFNEMVRTGELKAPVVIGRDHLDSGSVASPNRETEAMKDGSDAVSDWPLLNALLNTASGATWVSLHHGGGVGMGFSQHSGMVICADGTAEADKRLARVLWNDPATGVMRHADAGYEIALDCAREHQLNLPGIL</sequence>
<reference evidence="14 15" key="1">
    <citation type="submission" date="2020-08" db="EMBL/GenBank/DDBJ databases">
        <title>Genome sequence of Rhodobacteraceae bacterium Lw-13e.</title>
        <authorList>
            <person name="Poehlein A."/>
            <person name="Wolter L."/>
            <person name="Daniel R."/>
            <person name="Brinkhoff T."/>
        </authorList>
    </citation>
    <scope>NUCLEOTIDE SEQUENCE [LARGE SCALE GENOMIC DNA]</scope>
    <source>
        <strain evidence="14 15">Lw-13e</strain>
    </source>
</reference>
<evidence type="ECO:0000256" key="4">
    <source>
        <dbReference type="ARBA" id="ARBA00022808"/>
    </source>
</evidence>
<dbReference type="EC" id="4.2.1.49" evidence="3 10"/>
<dbReference type="InterPro" id="IPR055351">
    <property type="entry name" value="Urocanase"/>
</dbReference>
<dbReference type="KEGG" id="palw:PSAL_029190"/>
<accession>A0A418SG71</accession>